<feature type="domain" description="DUF6644" evidence="2">
    <location>
        <begin position="8"/>
        <end position="171"/>
    </location>
</feature>
<feature type="transmembrane region" description="Helical" evidence="1">
    <location>
        <begin position="31"/>
        <end position="49"/>
    </location>
</feature>
<organism evidence="3 4">
    <name type="scientific">OM182 bacterium MED-G24</name>
    <dbReference type="NCBI Taxonomy" id="1986255"/>
    <lineage>
        <taxon>Bacteria</taxon>
        <taxon>Pseudomonadati</taxon>
        <taxon>Pseudomonadota</taxon>
        <taxon>Gammaproteobacteria</taxon>
        <taxon>OMG group</taxon>
        <taxon>OM182 clade</taxon>
    </lineage>
</organism>
<evidence type="ECO:0000256" key="1">
    <source>
        <dbReference type="SAM" id="Phobius"/>
    </source>
</evidence>
<sequence>MNTYDYFEMAEDTAIGVAIRESLWLFPVIEAVHLLGLALLGGSVLMMVLRLMGLGLSNQSVREVLAQTSPWFNAALVIMFSTGIPLFLSEAIKCFYNDSFWVKMTGLGIGVVYVYLVQNPLIRRGVVSGEGVIGGDGVVGVSSSVVQKFMGLVLLVIWVTVAAAGRWIGFSG</sequence>
<comment type="caution">
    <text evidence="3">The sequence shown here is derived from an EMBL/GenBank/DDBJ whole genome shotgun (WGS) entry which is preliminary data.</text>
</comment>
<dbReference type="AlphaFoldDB" id="A0A2A5WPR5"/>
<dbReference type="InterPro" id="IPR046586">
    <property type="entry name" value="DUF6644"/>
</dbReference>
<name>A0A2A5WPR5_9GAMM</name>
<proteinExistence type="predicted"/>
<gene>
    <name evidence="3" type="ORF">CNE99_07170</name>
</gene>
<evidence type="ECO:0000313" key="4">
    <source>
        <dbReference type="Proteomes" id="UP000219327"/>
    </source>
</evidence>
<evidence type="ECO:0000259" key="2">
    <source>
        <dbReference type="Pfam" id="PF20349"/>
    </source>
</evidence>
<dbReference type="Pfam" id="PF20349">
    <property type="entry name" value="DUF6644"/>
    <property type="match status" value="1"/>
</dbReference>
<protein>
    <recommendedName>
        <fullName evidence="2">DUF6644 domain-containing protein</fullName>
    </recommendedName>
</protein>
<feature type="transmembrane region" description="Helical" evidence="1">
    <location>
        <begin position="100"/>
        <end position="117"/>
    </location>
</feature>
<feature type="transmembrane region" description="Helical" evidence="1">
    <location>
        <begin position="70"/>
        <end position="88"/>
    </location>
</feature>
<keyword evidence="1" id="KW-0812">Transmembrane</keyword>
<dbReference type="Proteomes" id="UP000219327">
    <property type="component" value="Unassembled WGS sequence"/>
</dbReference>
<dbReference type="EMBL" id="NTKD01000038">
    <property type="protein sequence ID" value="PDH38258.1"/>
    <property type="molecule type" value="Genomic_DNA"/>
</dbReference>
<reference evidence="3 4" key="1">
    <citation type="submission" date="2017-08" db="EMBL/GenBank/DDBJ databases">
        <title>Fine stratification of microbial communities through a metagenomic profile of the photic zone.</title>
        <authorList>
            <person name="Haro-Moreno J.M."/>
            <person name="Lopez-Perez M."/>
            <person name="De La Torre J."/>
            <person name="Picazo A."/>
            <person name="Camacho A."/>
            <person name="Rodriguez-Valera F."/>
        </authorList>
    </citation>
    <scope>NUCLEOTIDE SEQUENCE [LARGE SCALE GENOMIC DNA]</scope>
    <source>
        <strain evidence="3">MED-G24</strain>
    </source>
</reference>
<keyword evidence="1" id="KW-0472">Membrane</keyword>
<evidence type="ECO:0000313" key="3">
    <source>
        <dbReference type="EMBL" id="PDH38258.1"/>
    </source>
</evidence>
<accession>A0A2A5WPR5</accession>
<keyword evidence="1" id="KW-1133">Transmembrane helix</keyword>
<feature type="transmembrane region" description="Helical" evidence="1">
    <location>
        <begin position="149"/>
        <end position="169"/>
    </location>
</feature>